<evidence type="ECO:0000256" key="1">
    <source>
        <dbReference type="SAM" id="Phobius"/>
    </source>
</evidence>
<name>A0A1R3JV54_9ROSI</name>
<dbReference type="Proteomes" id="UP000187203">
    <property type="component" value="Unassembled WGS sequence"/>
</dbReference>
<dbReference type="GO" id="GO:0034398">
    <property type="term" value="P:telomere tethering at nuclear periphery"/>
    <property type="evidence" value="ECO:0007669"/>
    <property type="project" value="TreeGrafter"/>
</dbReference>
<dbReference type="OrthoDB" id="3797628at2759"/>
<keyword evidence="3" id="KW-1185">Reference proteome</keyword>
<dbReference type="GO" id="GO:0017056">
    <property type="term" value="F:structural constituent of nuclear pore"/>
    <property type="evidence" value="ECO:0007669"/>
    <property type="project" value="TreeGrafter"/>
</dbReference>
<reference evidence="3" key="1">
    <citation type="submission" date="2013-09" db="EMBL/GenBank/DDBJ databases">
        <title>Corchorus olitorius genome sequencing.</title>
        <authorList>
            <person name="Alam M."/>
            <person name="Haque M.S."/>
            <person name="Islam M.S."/>
            <person name="Emdad E.M."/>
            <person name="Islam M.M."/>
            <person name="Ahmed B."/>
            <person name="Halim A."/>
            <person name="Hossen Q.M.M."/>
            <person name="Hossain M.Z."/>
            <person name="Ahmed R."/>
            <person name="Khan M.M."/>
            <person name="Islam R."/>
            <person name="Rashid M.M."/>
            <person name="Khan S.A."/>
            <person name="Rahman M.S."/>
            <person name="Alam M."/>
            <person name="Yahiya A.S."/>
            <person name="Khan M.S."/>
            <person name="Azam M.S."/>
            <person name="Haque T."/>
            <person name="Lashkar M.Z.H."/>
            <person name="Akhand A.I."/>
            <person name="Morshed G."/>
            <person name="Roy S."/>
            <person name="Uddin K.S."/>
            <person name="Rabeya T."/>
            <person name="Hossain A.S."/>
            <person name="Chowdhury A."/>
            <person name="Snigdha A.R."/>
            <person name="Mortoza M.S."/>
            <person name="Matin S.A."/>
            <person name="Hoque S.M.E."/>
            <person name="Islam M.K."/>
            <person name="Roy D.K."/>
            <person name="Haider R."/>
            <person name="Moosa M.M."/>
            <person name="Elias S.M."/>
            <person name="Hasan A.M."/>
            <person name="Jahan S."/>
            <person name="Shafiuddin M."/>
            <person name="Mahmood N."/>
            <person name="Shommy N.S."/>
        </authorList>
    </citation>
    <scope>NUCLEOTIDE SEQUENCE [LARGE SCALE GENOMIC DNA]</scope>
    <source>
        <strain evidence="3">cv. O-4</strain>
    </source>
</reference>
<keyword evidence="1" id="KW-0472">Membrane</keyword>
<feature type="transmembrane region" description="Helical" evidence="1">
    <location>
        <begin position="237"/>
        <end position="261"/>
    </location>
</feature>
<organism evidence="2 3">
    <name type="scientific">Corchorus olitorius</name>
    <dbReference type="NCBI Taxonomy" id="93759"/>
    <lineage>
        <taxon>Eukaryota</taxon>
        <taxon>Viridiplantae</taxon>
        <taxon>Streptophyta</taxon>
        <taxon>Embryophyta</taxon>
        <taxon>Tracheophyta</taxon>
        <taxon>Spermatophyta</taxon>
        <taxon>Magnoliopsida</taxon>
        <taxon>eudicotyledons</taxon>
        <taxon>Gunneridae</taxon>
        <taxon>Pentapetalae</taxon>
        <taxon>rosids</taxon>
        <taxon>malvids</taxon>
        <taxon>Malvales</taxon>
        <taxon>Malvaceae</taxon>
        <taxon>Grewioideae</taxon>
        <taxon>Apeibeae</taxon>
        <taxon>Corchorus</taxon>
    </lineage>
</organism>
<comment type="caution">
    <text evidence="2">The sequence shown here is derived from an EMBL/GenBank/DDBJ whole genome shotgun (WGS) entry which is preliminary data.</text>
</comment>
<feature type="transmembrane region" description="Helical" evidence="1">
    <location>
        <begin position="195"/>
        <end position="216"/>
    </location>
</feature>
<dbReference type="GO" id="GO:0003723">
    <property type="term" value="F:RNA binding"/>
    <property type="evidence" value="ECO:0007669"/>
    <property type="project" value="TreeGrafter"/>
</dbReference>
<dbReference type="EMBL" id="AWUE01015265">
    <property type="protein sequence ID" value="OMO98736.1"/>
    <property type="molecule type" value="Genomic_DNA"/>
</dbReference>
<dbReference type="GO" id="GO:0006606">
    <property type="term" value="P:protein import into nucleus"/>
    <property type="evidence" value="ECO:0007669"/>
    <property type="project" value="TreeGrafter"/>
</dbReference>
<dbReference type="GO" id="GO:0044614">
    <property type="term" value="C:nuclear pore cytoplasmic filaments"/>
    <property type="evidence" value="ECO:0007669"/>
    <property type="project" value="TreeGrafter"/>
</dbReference>
<keyword evidence="1" id="KW-0812">Transmembrane</keyword>
<accession>A0A1R3JV54</accession>
<evidence type="ECO:0000313" key="3">
    <source>
        <dbReference type="Proteomes" id="UP000187203"/>
    </source>
</evidence>
<dbReference type="Gene3D" id="1.10.10.2360">
    <property type="match status" value="1"/>
</dbReference>
<dbReference type="PANTHER" id="PTHR23198:SF6">
    <property type="entry name" value="NUCLEAR PORE COMPLEX PROTEIN NUP98-NUP96"/>
    <property type="match status" value="1"/>
</dbReference>
<dbReference type="AlphaFoldDB" id="A0A1R3JV54"/>
<dbReference type="InterPro" id="IPR037665">
    <property type="entry name" value="Nucleoporin_S59-like"/>
</dbReference>
<dbReference type="GO" id="GO:0006405">
    <property type="term" value="P:RNA export from nucleus"/>
    <property type="evidence" value="ECO:0007669"/>
    <property type="project" value="TreeGrafter"/>
</dbReference>
<sequence length="431" mass="47672">MDSGSDHIRGNPVRLDGEYGGLFAHLYRHSVTEESIRVHHGMLKLFLPLHQSLQSLVSFSSIPDFLAMAPSIKSFVSSLLLQLIRRKETFQELQGGGTGANMSDDEDGLQINFSLDKSGADCCDLMGFCPLLPTESERSFMERFPICDIEMGFQVAFVIEVAEFWLAVFYCLLQGVQTSDILLSFCSLNRPLFEFFFYSIIGPAYGSTGTLYFVCLRPYSLVRKVLLDNQAHLLLGLQLLLLVSSSATAFGASLLPLHLALVPVQHLASHHKHLVTVLLDLFDLEHRVLLSLQPVTIGGHRGGSRVAPYMPTIEADSGSGTQLAAKLESMSAMPDYKDESHEKLRWEDYQFGWTAANCLAFWRDGLCTSSTLAFEIGSSALNSCVNPLFSTSASIFGSGATPARRQQLQLFSGRHPTSVLCTLPYKDFSRY</sequence>
<dbReference type="GO" id="GO:0008139">
    <property type="term" value="F:nuclear localization sequence binding"/>
    <property type="evidence" value="ECO:0007669"/>
    <property type="project" value="TreeGrafter"/>
</dbReference>
<protein>
    <submittedName>
        <fullName evidence="2">Nuclear pore complex protein Nup98-Nup96-like isoform 1</fullName>
    </submittedName>
</protein>
<keyword evidence="1" id="KW-1133">Transmembrane helix</keyword>
<evidence type="ECO:0000313" key="2">
    <source>
        <dbReference type="EMBL" id="OMO98736.1"/>
    </source>
</evidence>
<dbReference type="GO" id="GO:0000973">
    <property type="term" value="P:post-transcriptional tethering of RNA polymerase II gene DNA at nuclear periphery"/>
    <property type="evidence" value="ECO:0007669"/>
    <property type="project" value="TreeGrafter"/>
</dbReference>
<dbReference type="STRING" id="93759.A0A1R3JV54"/>
<gene>
    <name evidence="2" type="ORF">COLO4_13735</name>
</gene>
<proteinExistence type="predicted"/>
<dbReference type="PANTHER" id="PTHR23198">
    <property type="entry name" value="NUCLEOPORIN"/>
    <property type="match status" value="1"/>
</dbReference>
<feature type="transmembrane region" description="Helical" evidence="1">
    <location>
        <begin position="151"/>
        <end position="175"/>
    </location>
</feature>